<name>A0A0W8E4W5_9ZZZZ</name>
<dbReference type="AlphaFoldDB" id="A0A0W8E4W5"/>
<comment type="caution">
    <text evidence="1">The sequence shown here is derived from an EMBL/GenBank/DDBJ whole genome shotgun (WGS) entry which is preliminary data.</text>
</comment>
<organism evidence="1">
    <name type="scientific">hydrocarbon metagenome</name>
    <dbReference type="NCBI Taxonomy" id="938273"/>
    <lineage>
        <taxon>unclassified sequences</taxon>
        <taxon>metagenomes</taxon>
        <taxon>ecological metagenomes</taxon>
    </lineage>
</organism>
<reference evidence="1" key="1">
    <citation type="journal article" date="2015" name="Proc. Natl. Acad. Sci. U.S.A.">
        <title>Networks of energetic and metabolic interactions define dynamics in microbial communities.</title>
        <authorList>
            <person name="Embree M."/>
            <person name="Liu J.K."/>
            <person name="Al-Bassam M.M."/>
            <person name="Zengler K."/>
        </authorList>
    </citation>
    <scope>NUCLEOTIDE SEQUENCE</scope>
</reference>
<accession>A0A0W8E4W5</accession>
<proteinExistence type="predicted"/>
<protein>
    <submittedName>
        <fullName evidence="1">Uncharacterized protein</fullName>
    </submittedName>
</protein>
<gene>
    <name evidence="1" type="ORF">ASZ90_018943</name>
</gene>
<dbReference type="EMBL" id="LNQE01001872">
    <property type="protein sequence ID" value="KUG03696.1"/>
    <property type="molecule type" value="Genomic_DNA"/>
</dbReference>
<evidence type="ECO:0000313" key="1">
    <source>
        <dbReference type="EMBL" id="KUG03696.1"/>
    </source>
</evidence>
<sequence length="42" mass="4763">MGTKDRIIIVPLLSGEYSGKLLKDMEKLNNCCKKWQVLPSVL</sequence>